<dbReference type="EMBL" id="JARQWQ010000133">
    <property type="protein sequence ID" value="KAK2548979.1"/>
    <property type="molecule type" value="Genomic_DNA"/>
</dbReference>
<proteinExistence type="predicted"/>
<evidence type="ECO:0000313" key="2">
    <source>
        <dbReference type="Proteomes" id="UP001249851"/>
    </source>
</evidence>
<sequence>MVEEIAGGKYRVIFSSAEAVLDERRRAWGLNGWDFMLTGTPVLALTGTASTKITDHVKKSLAMKKGTLSIFVSPHRGNIRLGVVKVKREKYLANLSWLVSFIQEKREKTPKTIIFCNRMQDMASVLGYLLSSLGDYAYATVRDKVPANRIQYKWSGKITMMLFFAEKFLWQNLIGLKSGGCCGNIADRWNECQIPKFKVTKRAICDRYKILTDKYKKKMREEE</sequence>
<evidence type="ECO:0000313" key="1">
    <source>
        <dbReference type="EMBL" id="KAK2548979.1"/>
    </source>
</evidence>
<accession>A0AAD9PU37</accession>
<name>A0AAD9PU37_ACRCE</name>
<organism evidence="1 2">
    <name type="scientific">Acropora cervicornis</name>
    <name type="common">Staghorn coral</name>
    <dbReference type="NCBI Taxonomy" id="6130"/>
    <lineage>
        <taxon>Eukaryota</taxon>
        <taxon>Metazoa</taxon>
        <taxon>Cnidaria</taxon>
        <taxon>Anthozoa</taxon>
        <taxon>Hexacorallia</taxon>
        <taxon>Scleractinia</taxon>
        <taxon>Astrocoeniina</taxon>
        <taxon>Acroporidae</taxon>
        <taxon>Acropora</taxon>
    </lineage>
</organism>
<comment type="caution">
    <text evidence="1">The sequence shown here is derived from an EMBL/GenBank/DDBJ whole genome shotgun (WGS) entry which is preliminary data.</text>
</comment>
<keyword evidence="2" id="KW-1185">Reference proteome</keyword>
<reference evidence="1" key="2">
    <citation type="journal article" date="2023" name="Science">
        <title>Genomic signatures of disease resistance in endangered staghorn corals.</title>
        <authorList>
            <person name="Vollmer S.V."/>
            <person name="Selwyn J.D."/>
            <person name="Despard B.A."/>
            <person name="Roesel C.L."/>
        </authorList>
    </citation>
    <scope>NUCLEOTIDE SEQUENCE</scope>
    <source>
        <strain evidence="1">K2</strain>
    </source>
</reference>
<protein>
    <submittedName>
        <fullName evidence="1">Uncharacterized protein</fullName>
    </submittedName>
</protein>
<dbReference type="Proteomes" id="UP001249851">
    <property type="component" value="Unassembled WGS sequence"/>
</dbReference>
<dbReference type="AlphaFoldDB" id="A0AAD9PU37"/>
<reference evidence="1" key="1">
    <citation type="journal article" date="2023" name="G3 (Bethesda)">
        <title>Whole genome assembly and annotation of the endangered Caribbean coral Acropora cervicornis.</title>
        <authorList>
            <person name="Selwyn J.D."/>
            <person name="Vollmer S.V."/>
        </authorList>
    </citation>
    <scope>NUCLEOTIDE SEQUENCE</scope>
    <source>
        <strain evidence="1">K2</strain>
    </source>
</reference>
<gene>
    <name evidence="1" type="ORF">P5673_030599</name>
</gene>